<feature type="compositionally biased region" description="Polar residues" evidence="1">
    <location>
        <begin position="1868"/>
        <end position="1877"/>
    </location>
</feature>
<feature type="compositionally biased region" description="Basic residues" evidence="1">
    <location>
        <begin position="3352"/>
        <end position="3361"/>
    </location>
</feature>
<feature type="compositionally biased region" description="Basic residues" evidence="1">
    <location>
        <begin position="3147"/>
        <end position="3170"/>
    </location>
</feature>
<feature type="region of interest" description="Disordered" evidence="1">
    <location>
        <begin position="1070"/>
        <end position="1096"/>
    </location>
</feature>
<dbReference type="RefSeq" id="XP_055892292.1">
    <property type="nucleotide sequence ID" value="XM_056036317.1"/>
</dbReference>
<feature type="compositionally biased region" description="Basic and acidic residues" evidence="1">
    <location>
        <begin position="3065"/>
        <end position="3084"/>
    </location>
</feature>
<reference evidence="4" key="1">
    <citation type="submission" date="2025-08" db="UniProtKB">
        <authorList>
            <consortium name="RefSeq"/>
        </authorList>
    </citation>
    <scope>IDENTIFICATION</scope>
</reference>
<feature type="region of interest" description="Disordered" evidence="1">
    <location>
        <begin position="1848"/>
        <end position="1929"/>
    </location>
</feature>
<feature type="compositionally biased region" description="Low complexity" evidence="1">
    <location>
        <begin position="187"/>
        <end position="197"/>
    </location>
</feature>
<keyword evidence="3" id="KW-1185">Reference proteome</keyword>
<feature type="region of interest" description="Disordered" evidence="1">
    <location>
        <begin position="178"/>
        <end position="236"/>
    </location>
</feature>
<feature type="compositionally biased region" description="Basic and acidic residues" evidence="1">
    <location>
        <begin position="2660"/>
        <end position="2675"/>
    </location>
</feature>
<feature type="region of interest" description="Disordered" evidence="1">
    <location>
        <begin position="3065"/>
        <end position="3097"/>
    </location>
</feature>
<dbReference type="OrthoDB" id="10302256at2759"/>
<sequence>MEEEGNKAEMNLNEWIESSPYHGIIVGVVLSTTVFCVFLVLSLWLHSVRNPQTHQPGKSGAKSIGQKNKSSLTCIRLLDSALGNCKVRTNYAENLTESNNVSPIPNRNQQRSMEPQHKKEEKELENLCVIQSTESLMCRQSQLKTGSIKCSCCSRKAEKKSQANDQVFLASLSTDEKMRRRYSTPRSLKSSDFTSSSSHERTSPPRTKRHSVPAPAKRPLVQDDDARIVHNNTQKSSDDGCVWKLILPKDDSFRLNITCTKLDGSIEAKSTLHKSVETFMSQSFLANEAGAAQRCAHRFLANEAGSAQSQRSAHRFLSNEAGSAQRSAHRFLANEAGSAQSQRSAHRFLANEAGSAQSQRSAHRFLANEAGSAQRSAHRFLRNKDKKESNIDENLGNPKYKNVQRNSEEVMKPHRSPSELTDYKVNESWANLDVFSEPQKLTVPVSGNSSLRRKNGQPRQQHQKTLTEKNTEPNLLNQSKRLVSRKSSSNVESDQNVASKINKQNESMITLTEQSREMSSIINRSPSPHQCLSSSSWSDADENIYLDKPGQSVVPIKEDKSGRPLSNKTQDDFRSRQRVEQSVSPYIQNDQRVMKSSTLKYRSKPVRPLNCPMLNALQKSYSISQGSVKSETSSKQVETFHAVYPEHKGEPLEPLVFRKRKRQIPKLIQGSGKRDEMYALGKTSNAVQSSTSSDDNSLMSLKLFQNSNKKQSDEHLRITFRPCSAAKLTSQPVPTFTLHKSYLGLQRHTNQNSDKVLTTAKPTRKRKGQWKSNTNENQQTGANIFDCTAELRKIIEVTMKDLERYNPPESTKIGTNIDSKETRGKEGTIKQPQDTLMFGQINNSKRKNEKTVRRECLAFSDMSCKSRLSLFHNYSLMNECSHAQTASTSTDPLSQSMPRRSSRIDKKSSSSKCGAKLKIGLKTMNDIPVGVMSLSADSNDGAATSKSQESGCCLSEPTVHKSPGFFLIEESVDWSFPIQKILSDDNLDCFQGDQTPHFQTCLKHKAMDVTEDSCDFSTNSYKDYCKNKECSVEDSERNLDLPLNQAVELFSILKHKAKRLYATSSGELCPKHTRHKSRRNEFGPGGNDSTSNGSVTVCESRKQRHIALNLCARQPSENESHLSDCYTCSTKSVTSTTQSSSDSVTKLSDASWRSGQYRRQRSSVFSNIVSTPSCDVTKRVFQNRNGSPCFPEPTNTMRSSPFNELGSREYDLKWQIGQRDRQTFKKLGQCISVNSIGYRSKKNLKKYTQKNSNYKRSSCSGDTFLKDTFRRWSNMNSDTVDGHITLPIKESFAFGLRSDDELSHETRSVSAIKVCVSKNQNASLRAALHRSRNWSRFLSTAKNHLTHSDHRFGDIRGFFYYNKCNRSPFRGMANKIEIRSSKNCTGRSVKCITQKHRVYKTKNTRKTNRLENKIRDALQASKNYSKDKIQCDPVFPVTSEQSSSEVFNSTSSQNSELSYSFETNHAQELPALPKFYENHKTKNEDSTSYEISGISDKVSLEVFPGSVMSSGTIVQRYTSSLENFLKRKSSKNMSPKARFSPSAKNMKYPKKYKSSSETNISEYSIRSRSCSDTDFLKLVTLKEKSKLDKGDYGDDKIGSKGNFVFSKHFKYSANCQPSLEKETLREVLNQEINCPTGSVLLNKHTVQKKMRVNVKAAKRSASLESSLDLYVVEKDLTRDVFIAKKEREPTKVISLEDDLAQQESTSSPKHKMPKTAVGLNAEQVSYMEILPKHGKFRGLRLSEIERPPMTDTDTERRNTKLRKRKHCLLRSSSHVLNDLTQPQKPPVSKRPSPCSDKIGGAVNNNDALGTARRPRLCDTEMCAKSHPSYCLQHDKKINRLLPKISSVETDLSSREEKNKKAAPRNTDCHPSQSYEQDNQQRDDRHCHRPDRRTRSPYRQDLIGSPTNHCKNKRSIVNDKSMKPKNEPEPLITLQNTHKKEPILKTRDYYSSVTKRPQKQFSNGQTFSISTSSASGDRDSRAETNKKVRPPEEVAKSATMHCGVQTSFSMSKPVAKEDKDTLVIFPEPCNQSLKIDNVCQTDVNSLPEMVDKHIQCPTLGSQVAVELMDLLTLIKTGKSYYERTNVQTIKAPQLDPNDGVVLSGCRLDGQNLGLDQCRDRVPETDKVKTSRKTSLEKTVTTKRETEHYDKIWKDKFGVRLESKKLDLAESIETKVEINKHVEKNVRKFTGSLADVTDSQIQQEAVLNQSVQRSRFGYVYKIPFKPTDQSIELSNVPEQNQKQNPGQETELSIEKAARDLKTTEQLLYPEQCLDYQTQPDVKPKKQNWRYSSDSKNYQDMLANQNQDAARRPPCWDWSLEPKCHKFRDELNKTKGCNNEKLTNRPPHRDTTEIEISHALEEQGFGSKQLPCLHEPTPKESNKQSENRQVKQNGNSEKKNKSDFKSKNPNEIYLRKESNKDFSSKQLDQHNVVAASGDNNLISAKSMLSKAFQKGDKLNDSGTIQKHDTTSHKNTLISLEQLKEDAHIHKVSEPEQNRDLGLNDFKAKLWQNKAKPNVQSHGYTSVLSKQNLKDTSLNIIGTPKVFAGHQNSACMKAGTPQRNNKAEREIKIQINLNMTNSRKRKNPDTLEKQKENSPCKSQELIKSQSINRNCKLPLSQRVSRRNNYREKLRLQAQNKSYGKLNSHASDHLKAGAHSPSTSADKRQDYNEKPEHVQSAKDSQPTSKRNVSKGEQTDATDMKDKVVMTSQLEDPPIVCHSKKTDIYNTLLSALLVALQAPNNQQQRSEHTGSTILCPCPLQEQAFISQFKHSPYDSIQRFIETTQKPSQLAAIRSKILQHNGQRLRSDDLKQSETENRNTLEKEEHSKFRNKNDVRPPQNITSTRSQRKSKIPVKKPGPKRILSQDEEKLVCNEYTLQRDGRSIPNRPYKRYSVTKGRGNAADQTFNTPLEEADKELTPTHRKKEVQLNKKLVGAGFKRQKKNSQGVKDFVINTKNSKSNLCLTSVDHESDGKGLIPNEHSFQLEKSRITAKCKKIQSPIGIDLVDNYDNQRITNKTAKELRPFVQTDARFNYLIALSKRSNIRKGNKEETFEKHEDDLQSHKRANMEKENQQVEHQSKPVRSDQHRKLEKLHHRKSPENSVHYFEMNHRKDFEKEILKYLQALNTSDKNVQHYYPNECHDERDHVYIKPPHKPTKPSHKPTKSSHKPTKSSHKPTNVREDTHTTLSDDSCKLPRRKMTKRDVGGTQKCKETLIREEVHPTFSDDSLKLHNRHITKRQDGVQKRKQTDVREEPHPTLSDQSLWLLHRKMTTREDELHNATSKMSPFRKSRRFTKSTFPFSTVSSPPSKPHNTLPLQNYSSLTTGHLFLDTLNDISATKVFEPAGSLPKAPDKARQPLKSHHKMQTSRIQKTGQTARQ</sequence>
<feature type="compositionally biased region" description="Basic and acidic residues" evidence="1">
    <location>
        <begin position="3234"/>
        <end position="3251"/>
    </location>
</feature>
<dbReference type="GeneID" id="106062154"/>
<feature type="compositionally biased region" description="Polar residues" evidence="1">
    <location>
        <begin position="1949"/>
        <end position="1974"/>
    </location>
</feature>
<feature type="compositionally biased region" description="Low complexity" evidence="1">
    <location>
        <begin position="525"/>
        <end position="538"/>
    </location>
</feature>
<feature type="compositionally biased region" description="Polar residues" evidence="1">
    <location>
        <begin position="472"/>
        <end position="524"/>
    </location>
</feature>
<feature type="compositionally biased region" description="Polar residues" evidence="1">
    <location>
        <begin position="885"/>
        <end position="898"/>
    </location>
</feature>
<feature type="region of interest" description="Disordered" evidence="1">
    <location>
        <begin position="1949"/>
        <end position="1995"/>
    </location>
</feature>
<feature type="compositionally biased region" description="Polar residues" evidence="1">
    <location>
        <begin position="1770"/>
        <end position="1782"/>
    </location>
</feature>
<evidence type="ECO:0000313" key="3">
    <source>
        <dbReference type="Proteomes" id="UP001165740"/>
    </source>
</evidence>
<feature type="compositionally biased region" description="Basic and acidic residues" evidence="1">
    <location>
        <begin position="569"/>
        <end position="579"/>
    </location>
</feature>
<keyword evidence="2" id="KW-0472">Membrane</keyword>
<feature type="compositionally biased region" description="Basic residues" evidence="1">
    <location>
        <begin position="2843"/>
        <end position="2856"/>
    </location>
</feature>
<feature type="compositionally biased region" description="Basic and acidic residues" evidence="1">
    <location>
        <begin position="2393"/>
        <end position="2420"/>
    </location>
</feature>
<feature type="compositionally biased region" description="Basic and acidic residues" evidence="1">
    <location>
        <begin position="2373"/>
        <end position="2386"/>
    </location>
</feature>
<gene>
    <name evidence="4" type="primary">LOC106062154</name>
</gene>
<feature type="region of interest" description="Disordered" evidence="1">
    <location>
        <begin position="2647"/>
        <end position="2700"/>
    </location>
</feature>
<dbReference type="Proteomes" id="UP001165740">
    <property type="component" value="Chromosome 7"/>
</dbReference>
<feature type="region of interest" description="Disordered" evidence="1">
    <location>
        <begin position="2362"/>
        <end position="2422"/>
    </location>
</feature>
<feature type="compositionally biased region" description="Polar residues" evidence="1">
    <location>
        <begin position="97"/>
        <end position="113"/>
    </location>
</feature>
<name>A0A9W3AYJ9_BIOGL</name>
<feature type="compositionally biased region" description="Basic and acidic residues" evidence="1">
    <location>
        <begin position="1743"/>
        <end position="1758"/>
    </location>
</feature>
<feature type="compositionally biased region" description="Basic and acidic residues" evidence="1">
    <location>
        <begin position="818"/>
        <end position="827"/>
    </location>
</feature>
<feature type="region of interest" description="Disordered" evidence="1">
    <location>
        <begin position="3337"/>
        <end position="3374"/>
    </location>
</feature>
<feature type="compositionally biased region" description="Polar residues" evidence="1">
    <location>
        <begin position="808"/>
        <end position="817"/>
    </location>
</feature>
<protein>
    <submittedName>
        <fullName evidence="4">Uncharacterized protein LOC106062154 isoform X1</fullName>
    </submittedName>
</protein>
<feature type="region of interest" description="Disordered" evidence="1">
    <location>
        <begin position="2879"/>
        <end position="2901"/>
    </location>
</feature>
<feature type="region of interest" description="Disordered" evidence="1">
    <location>
        <begin position="3294"/>
        <end position="3313"/>
    </location>
</feature>
<feature type="compositionally biased region" description="Polar residues" evidence="1">
    <location>
        <begin position="3362"/>
        <end position="3374"/>
    </location>
</feature>
<accession>A0A9W3AYJ9</accession>
<organism evidence="3 4">
    <name type="scientific">Biomphalaria glabrata</name>
    <name type="common">Bloodfluke planorb</name>
    <name type="synonym">Freshwater snail</name>
    <dbReference type="NCBI Taxonomy" id="6526"/>
    <lineage>
        <taxon>Eukaryota</taxon>
        <taxon>Metazoa</taxon>
        <taxon>Spiralia</taxon>
        <taxon>Lophotrochozoa</taxon>
        <taxon>Mollusca</taxon>
        <taxon>Gastropoda</taxon>
        <taxon>Heterobranchia</taxon>
        <taxon>Euthyneura</taxon>
        <taxon>Panpulmonata</taxon>
        <taxon>Hygrophila</taxon>
        <taxon>Lymnaeoidea</taxon>
        <taxon>Planorbidae</taxon>
        <taxon>Biomphalaria</taxon>
    </lineage>
</organism>
<feature type="region of interest" description="Disordered" evidence="1">
    <location>
        <begin position="1532"/>
        <end position="1551"/>
    </location>
</feature>
<feature type="region of interest" description="Disordered" evidence="1">
    <location>
        <begin position="3234"/>
        <end position="3253"/>
    </location>
</feature>
<feature type="region of interest" description="Disordered" evidence="1">
    <location>
        <begin position="369"/>
        <end position="419"/>
    </location>
</feature>
<feature type="compositionally biased region" description="Polar residues" evidence="1">
    <location>
        <begin position="2676"/>
        <end position="2695"/>
    </location>
</feature>
<feature type="region of interest" description="Disordered" evidence="1">
    <location>
        <begin position="97"/>
        <end position="119"/>
    </location>
</feature>
<feature type="compositionally biased region" description="Basic residues" evidence="1">
    <location>
        <begin position="1759"/>
        <end position="1768"/>
    </location>
</feature>
<keyword evidence="2" id="KW-0812">Transmembrane</keyword>
<feature type="region of interest" description="Disordered" evidence="1">
    <location>
        <begin position="1743"/>
        <end position="1808"/>
    </location>
</feature>
<feature type="region of interest" description="Disordered" evidence="1">
    <location>
        <begin position="3145"/>
        <end position="3187"/>
    </location>
</feature>
<feature type="compositionally biased region" description="Basic and acidic residues" evidence="1">
    <location>
        <begin position="1975"/>
        <end position="1994"/>
    </location>
</feature>
<feature type="compositionally biased region" description="Basic and acidic residues" evidence="1">
    <location>
        <begin position="1915"/>
        <end position="1927"/>
    </location>
</feature>
<feature type="compositionally biased region" description="Basic and acidic residues" evidence="1">
    <location>
        <begin position="2804"/>
        <end position="2832"/>
    </location>
</feature>
<feature type="transmembrane region" description="Helical" evidence="2">
    <location>
        <begin position="21"/>
        <end position="45"/>
    </location>
</feature>
<feature type="compositionally biased region" description="Polar residues" evidence="1">
    <location>
        <begin position="1087"/>
        <end position="1096"/>
    </location>
</feature>
<feature type="region of interest" description="Disordered" evidence="1">
    <location>
        <begin position="2575"/>
        <end position="2603"/>
    </location>
</feature>
<evidence type="ECO:0000256" key="2">
    <source>
        <dbReference type="SAM" id="Phobius"/>
    </source>
</evidence>
<feature type="region of interest" description="Disordered" evidence="1">
    <location>
        <begin position="806"/>
        <end position="827"/>
    </location>
</feature>
<evidence type="ECO:0000256" key="1">
    <source>
        <dbReference type="SAM" id="MobiDB-lite"/>
    </source>
</evidence>
<feature type="region of interest" description="Disordered" evidence="1">
    <location>
        <begin position="443"/>
        <end position="582"/>
    </location>
</feature>
<keyword evidence="2" id="KW-1133">Transmembrane helix</keyword>
<proteinExistence type="predicted"/>
<feature type="region of interest" description="Disordered" evidence="1">
    <location>
        <begin position="885"/>
        <end position="911"/>
    </location>
</feature>
<feature type="compositionally biased region" description="Basic and acidic residues" evidence="1">
    <location>
        <begin position="2583"/>
        <end position="2594"/>
    </location>
</feature>
<evidence type="ECO:0000313" key="4">
    <source>
        <dbReference type="RefSeq" id="XP_055892292.1"/>
    </source>
</evidence>
<feature type="region of interest" description="Disordered" evidence="1">
    <location>
        <begin position="2804"/>
        <end position="2862"/>
    </location>
</feature>
<feature type="compositionally biased region" description="Basic residues" evidence="1">
    <location>
        <begin position="1886"/>
        <end position="1895"/>
    </location>
</feature>